<gene>
    <name evidence="3" type="ORF">HYG82_15685</name>
</gene>
<proteinExistence type="predicted"/>
<evidence type="ECO:0000256" key="1">
    <source>
        <dbReference type="SAM" id="MobiDB-lite"/>
    </source>
</evidence>
<sequence length="208" mass="20810">MSERHGVGGQKWISGIELGNEYWQGSQGDVTFHQFDVTINGTTYSSGSGGGSGNSGSGGDSDDGTGGDSGDDGDNGSDSGDGTGSDDGSGGDDGTGSDDGSGGDDGTGGNNGSGGNDGTDGGSSDPIATLSPSTTSASVDERITFHVQDTSGVGRWITDLEWDFGDGTTATGWWNAHRYDAPGTYTVELLTTANNGDQTMYEVTITVS</sequence>
<dbReference type="EMBL" id="CP058601">
    <property type="protein sequence ID" value="QLG51247.1"/>
    <property type="molecule type" value="Genomic_DNA"/>
</dbReference>
<reference evidence="3 4" key="1">
    <citation type="submission" date="2020-07" db="EMBL/GenBank/DDBJ databases">
        <authorList>
            <person name="Cui H."/>
        </authorList>
    </citation>
    <scope>NUCLEOTIDE SEQUENCE [LARGE SCALE GENOMIC DNA]</scope>
    <source>
        <strain evidence="3 4">YPL8</strain>
    </source>
</reference>
<dbReference type="InterPro" id="IPR035986">
    <property type="entry name" value="PKD_dom_sf"/>
</dbReference>
<evidence type="ECO:0000313" key="4">
    <source>
        <dbReference type="Proteomes" id="UP000509241"/>
    </source>
</evidence>
<dbReference type="CDD" id="cd00146">
    <property type="entry name" value="PKD"/>
    <property type="match status" value="1"/>
</dbReference>
<dbReference type="PROSITE" id="PS50093">
    <property type="entry name" value="PKD"/>
    <property type="match status" value="1"/>
</dbReference>
<feature type="compositionally biased region" description="Gly residues" evidence="1">
    <location>
        <begin position="47"/>
        <end position="59"/>
    </location>
</feature>
<dbReference type="Gene3D" id="2.60.40.10">
    <property type="entry name" value="Immunoglobulins"/>
    <property type="match status" value="1"/>
</dbReference>
<dbReference type="Proteomes" id="UP000509241">
    <property type="component" value="Chromosome"/>
</dbReference>
<feature type="compositionally biased region" description="Gly residues" evidence="1">
    <location>
        <begin position="79"/>
        <end position="121"/>
    </location>
</feature>
<protein>
    <submittedName>
        <fullName evidence="3">PKD domain-containing protein</fullName>
    </submittedName>
</protein>
<dbReference type="InterPro" id="IPR000601">
    <property type="entry name" value="PKD_dom"/>
</dbReference>
<feature type="domain" description="PKD" evidence="2">
    <location>
        <begin position="126"/>
        <end position="208"/>
    </location>
</feature>
<evidence type="ECO:0000313" key="3">
    <source>
        <dbReference type="EMBL" id="QLG51247.1"/>
    </source>
</evidence>
<feature type="region of interest" description="Disordered" evidence="1">
    <location>
        <begin position="44"/>
        <end position="137"/>
    </location>
</feature>
<name>A0A7D5GKG3_9EURY</name>
<dbReference type="Pfam" id="PF18911">
    <property type="entry name" value="PKD_4"/>
    <property type="match status" value="1"/>
</dbReference>
<dbReference type="OrthoDB" id="101378at2157"/>
<organism evidence="3 4">
    <name type="scientific">Natrinema halophilum</name>
    <dbReference type="NCBI Taxonomy" id="1699371"/>
    <lineage>
        <taxon>Archaea</taxon>
        <taxon>Methanobacteriati</taxon>
        <taxon>Methanobacteriota</taxon>
        <taxon>Stenosarchaea group</taxon>
        <taxon>Halobacteria</taxon>
        <taxon>Halobacteriales</taxon>
        <taxon>Natrialbaceae</taxon>
        <taxon>Natrinema</taxon>
    </lineage>
</organism>
<evidence type="ECO:0000259" key="2">
    <source>
        <dbReference type="PROSITE" id="PS50093"/>
    </source>
</evidence>
<dbReference type="AlphaFoldDB" id="A0A7D5GKG3"/>
<dbReference type="InterPro" id="IPR013783">
    <property type="entry name" value="Ig-like_fold"/>
</dbReference>
<feature type="compositionally biased region" description="Acidic residues" evidence="1">
    <location>
        <begin position="60"/>
        <end position="75"/>
    </location>
</feature>
<dbReference type="SUPFAM" id="SSF49299">
    <property type="entry name" value="PKD domain"/>
    <property type="match status" value="1"/>
</dbReference>
<keyword evidence="4" id="KW-1185">Reference proteome</keyword>
<accession>A0A7D5GKG3</accession>